<dbReference type="Pfam" id="PF00082">
    <property type="entry name" value="Peptidase_S8"/>
    <property type="match status" value="1"/>
</dbReference>
<protein>
    <submittedName>
        <fullName evidence="7">Peptidase S8 and S53, subtilisin, kexin, sedolisin</fullName>
    </submittedName>
</protein>
<dbReference type="CDD" id="cd05561">
    <property type="entry name" value="Peptidases_S8_4"/>
    <property type="match status" value="1"/>
</dbReference>
<evidence type="ECO:0000256" key="1">
    <source>
        <dbReference type="ARBA" id="ARBA00011073"/>
    </source>
</evidence>
<evidence type="ECO:0000259" key="6">
    <source>
        <dbReference type="Pfam" id="PF00082"/>
    </source>
</evidence>
<evidence type="ECO:0000313" key="8">
    <source>
        <dbReference type="Proteomes" id="UP000009134"/>
    </source>
</evidence>
<keyword evidence="3" id="KW-0378">Hydrolase</keyword>
<dbReference type="GO" id="GO:0006508">
    <property type="term" value="P:proteolysis"/>
    <property type="evidence" value="ECO:0007669"/>
    <property type="project" value="UniProtKB-KW"/>
</dbReference>
<dbReference type="KEGG" id="nar:Saro_1593"/>
<dbReference type="InterPro" id="IPR000209">
    <property type="entry name" value="Peptidase_S8/S53_dom"/>
</dbReference>
<sequence length="396" mass="40084">MATTAGPAAGQLALPDLATPVGETLGRIERSLEPAEALTGKLNSAARDLAQQRLRRIDRLVRANPASVDRDRDGQPARKGELLIVDPAPEAMSAASKAGFAMLGEERLEELGVSVLRVAVPDAMSLAAAQRTLARLLPGAKIAADTLHFQSGTLDAAGKDTPAARMTPIDAPVGMIDGGPSSVIGVEQMRGFAAGAPSPSDHGTAVASLLHHAGVRHILAADVYGSDPAGGNALAIARALDWLIGRGARVVSISLVGPQNALLGKAVAAAQRRGVMLVAAVGNDGPSAPPAFPASYPGVLAVTATDGRNRALIEAGRASHLDYAAPGADMLALNAAGKAVRVRGTSFAVPFVAARAAAAGPAGRARLDAEAVDLGPRGADTTYGRGLVCGACRRVK</sequence>
<dbReference type="InterPro" id="IPR036852">
    <property type="entry name" value="Peptidase_S8/S53_dom_sf"/>
</dbReference>
<dbReference type="AlphaFoldDB" id="Q2G7Z0"/>
<keyword evidence="4" id="KW-0720">Serine protease</keyword>
<evidence type="ECO:0000313" key="7">
    <source>
        <dbReference type="EMBL" id="ABD26033.1"/>
    </source>
</evidence>
<dbReference type="HOGENOM" id="CLU_011263_21_0_5"/>
<dbReference type="Proteomes" id="UP000009134">
    <property type="component" value="Chromosome"/>
</dbReference>
<comment type="similarity">
    <text evidence="1 5">Belongs to the peptidase S8 family.</text>
</comment>
<gene>
    <name evidence="7" type="ordered locus">Saro_1593</name>
</gene>
<dbReference type="PANTHER" id="PTHR43806:SF11">
    <property type="entry name" value="CEREVISIN-RELATED"/>
    <property type="match status" value="1"/>
</dbReference>
<dbReference type="eggNOG" id="COG1404">
    <property type="taxonomic scope" value="Bacteria"/>
</dbReference>
<evidence type="ECO:0000256" key="4">
    <source>
        <dbReference type="ARBA" id="ARBA00022825"/>
    </source>
</evidence>
<dbReference type="EMBL" id="CP000248">
    <property type="protein sequence ID" value="ABD26033.1"/>
    <property type="molecule type" value="Genomic_DNA"/>
</dbReference>
<dbReference type="GO" id="GO:0004252">
    <property type="term" value="F:serine-type endopeptidase activity"/>
    <property type="evidence" value="ECO:0007669"/>
    <property type="project" value="InterPro"/>
</dbReference>
<proteinExistence type="inferred from homology"/>
<evidence type="ECO:0000256" key="5">
    <source>
        <dbReference type="PROSITE-ProRule" id="PRU01240"/>
    </source>
</evidence>
<dbReference type="SUPFAM" id="SSF52743">
    <property type="entry name" value="Subtilisin-like"/>
    <property type="match status" value="1"/>
</dbReference>
<keyword evidence="2" id="KW-0645">Protease</keyword>
<dbReference type="PANTHER" id="PTHR43806">
    <property type="entry name" value="PEPTIDASE S8"/>
    <property type="match status" value="1"/>
</dbReference>
<dbReference type="InterPro" id="IPR050131">
    <property type="entry name" value="Peptidase_S8_subtilisin-like"/>
</dbReference>
<dbReference type="Gene3D" id="3.40.50.200">
    <property type="entry name" value="Peptidase S8/S53 domain"/>
    <property type="match status" value="1"/>
</dbReference>
<keyword evidence="8" id="KW-1185">Reference proteome</keyword>
<organism evidence="7 8">
    <name type="scientific">Novosphingobium aromaticivorans (strain ATCC 700278 / DSM 12444 / CCUG 56034 / CIP 105152 / NBRC 16084 / F199)</name>
    <dbReference type="NCBI Taxonomy" id="279238"/>
    <lineage>
        <taxon>Bacteria</taxon>
        <taxon>Pseudomonadati</taxon>
        <taxon>Pseudomonadota</taxon>
        <taxon>Alphaproteobacteria</taxon>
        <taxon>Sphingomonadales</taxon>
        <taxon>Sphingomonadaceae</taxon>
        <taxon>Novosphingobium</taxon>
    </lineage>
</organism>
<comment type="caution">
    <text evidence="5">Lacks conserved residue(s) required for the propagation of feature annotation.</text>
</comment>
<feature type="domain" description="Peptidase S8/S53" evidence="6">
    <location>
        <begin position="199"/>
        <end position="358"/>
    </location>
</feature>
<evidence type="ECO:0000256" key="2">
    <source>
        <dbReference type="ARBA" id="ARBA00022670"/>
    </source>
</evidence>
<name>Q2G7Z0_NOVAD</name>
<reference evidence="8" key="1">
    <citation type="submission" date="2006-01" db="EMBL/GenBank/DDBJ databases">
        <title>Complete sequence of Novosphingobium aromaticivorans DSM 12444.</title>
        <authorList>
            <consortium name="US DOE Joint Genome Institute"/>
            <person name="Copeland A."/>
            <person name="Lucas S."/>
            <person name="Lapidus A."/>
            <person name="Barry K."/>
            <person name="Detter J.C."/>
            <person name="Glavina T."/>
            <person name="Hammon N."/>
            <person name="Israni S."/>
            <person name="Pitluck S."/>
            <person name="Chain P."/>
            <person name="Malfatti S."/>
            <person name="Shin M."/>
            <person name="Vergez L."/>
            <person name="Schmutz J."/>
            <person name="Larimer F."/>
            <person name="Land M."/>
            <person name="Kyrpides N."/>
            <person name="Ivanova N."/>
            <person name="Fredrickson J."/>
            <person name="Balkwill D."/>
            <person name="Romine M.F."/>
            <person name="Richardson P."/>
        </authorList>
    </citation>
    <scope>NUCLEOTIDE SEQUENCE [LARGE SCALE GENOMIC DNA]</scope>
    <source>
        <strain evidence="8">ATCC 700278 / DSM 12444 / CCUG 56034 / CIP 105152 / NBRC 16084 / F199</strain>
    </source>
</reference>
<evidence type="ECO:0000256" key="3">
    <source>
        <dbReference type="ARBA" id="ARBA00022801"/>
    </source>
</evidence>
<accession>Q2G7Z0</accession>
<dbReference type="PROSITE" id="PS51892">
    <property type="entry name" value="SUBTILASE"/>
    <property type="match status" value="1"/>
</dbReference>
<dbReference type="STRING" id="279238.Saro_1593"/>